<protein>
    <submittedName>
        <fullName evidence="1">Uncharacterized protein</fullName>
    </submittedName>
</protein>
<accession>A0A173YAS1</accession>
<evidence type="ECO:0000313" key="2">
    <source>
        <dbReference type="Proteomes" id="UP000095517"/>
    </source>
</evidence>
<dbReference type="AlphaFoldDB" id="A0A173YAS1"/>
<evidence type="ECO:0000313" key="1">
    <source>
        <dbReference type="EMBL" id="CUN60670.1"/>
    </source>
</evidence>
<name>A0A173YAS1_9BACE</name>
<dbReference type="EMBL" id="CYZH01000002">
    <property type="protein sequence ID" value="CUN60670.1"/>
    <property type="molecule type" value="Genomic_DNA"/>
</dbReference>
<sequence length="131" mass="14674">MYVCNFGGKGRNLTLQGNVIDVTFVLQSSFFCLATKERSKEKFKAYFFLLLASCTPLKGRNSLRSNSLPFFTLRYGSSLDGEKSRPGETMRMGTVIGTWLAGLWVAGCYLNKASYIGCIALGWRGFRAFFF</sequence>
<gene>
    <name evidence="1" type="ORF">ERS852397_00534</name>
</gene>
<reference evidence="1 2" key="1">
    <citation type="submission" date="2015-09" db="EMBL/GenBank/DDBJ databases">
        <authorList>
            <consortium name="Pathogen Informatics"/>
        </authorList>
    </citation>
    <scope>NUCLEOTIDE SEQUENCE [LARGE SCALE GENOMIC DNA]</scope>
    <source>
        <strain evidence="1 2">2789STDY5608840</strain>
    </source>
</reference>
<dbReference type="Proteomes" id="UP000095517">
    <property type="component" value="Unassembled WGS sequence"/>
</dbReference>
<organism evidence="1 2">
    <name type="scientific">Bacteroides finegoldii</name>
    <dbReference type="NCBI Taxonomy" id="338188"/>
    <lineage>
        <taxon>Bacteria</taxon>
        <taxon>Pseudomonadati</taxon>
        <taxon>Bacteroidota</taxon>
        <taxon>Bacteroidia</taxon>
        <taxon>Bacteroidales</taxon>
        <taxon>Bacteroidaceae</taxon>
        <taxon>Bacteroides</taxon>
    </lineage>
</organism>
<proteinExistence type="predicted"/>